<proteinExistence type="predicted"/>
<dbReference type="GO" id="GO:0008168">
    <property type="term" value="F:methyltransferase activity"/>
    <property type="evidence" value="ECO:0007669"/>
    <property type="project" value="UniProtKB-KW"/>
</dbReference>
<dbReference type="RefSeq" id="WP_379574633.1">
    <property type="nucleotide sequence ID" value="NZ_JBHUFV010000035.1"/>
</dbReference>
<gene>
    <name evidence="2" type="ORF">ACFSKW_24050</name>
</gene>
<dbReference type="Pfam" id="PF13649">
    <property type="entry name" value="Methyltransf_25"/>
    <property type="match status" value="1"/>
</dbReference>
<keyword evidence="2" id="KW-0489">Methyltransferase</keyword>
<comment type="caution">
    <text evidence="2">The sequence shown here is derived from an EMBL/GenBank/DDBJ whole genome shotgun (WGS) entry which is preliminary data.</text>
</comment>
<reference evidence="3" key="1">
    <citation type="journal article" date="2019" name="Int. J. Syst. Evol. Microbiol.">
        <title>The Global Catalogue of Microorganisms (GCM) 10K type strain sequencing project: providing services to taxonomists for standard genome sequencing and annotation.</title>
        <authorList>
            <consortium name="The Broad Institute Genomics Platform"/>
            <consortium name="The Broad Institute Genome Sequencing Center for Infectious Disease"/>
            <person name="Wu L."/>
            <person name="Ma J."/>
        </authorList>
    </citation>
    <scope>NUCLEOTIDE SEQUENCE [LARGE SCALE GENOMIC DNA]</scope>
    <source>
        <strain evidence="3">ICMP 6774ER</strain>
    </source>
</reference>
<sequence length="212" mass="22615">MRGGIDGAGAGGPPIAGGHAMAVAEGWLCGLDPAEAMLDVARARPDIEWVLGDLSSVSWDEGFDLVVMTGHAFQVLLGDEELRVALAAIRSALTEDGRFVFETRNPPARAWEQWTTGHPVEIIGASGAVVRMEREVETPVEDGLVSFTHTFTSPAWDRPEVSRSTLRFLDVAGLSSFLAAAGLMVEEQFGDWASGPLTDASPEIITIARRTA</sequence>
<name>A0ABW4SY26_9ACTN</name>
<feature type="domain" description="Methyltransferase" evidence="1">
    <location>
        <begin position="25"/>
        <end position="97"/>
    </location>
</feature>
<evidence type="ECO:0000313" key="3">
    <source>
        <dbReference type="Proteomes" id="UP001597368"/>
    </source>
</evidence>
<dbReference type="EMBL" id="JBHUFV010000035">
    <property type="protein sequence ID" value="MFD1934547.1"/>
    <property type="molecule type" value="Genomic_DNA"/>
</dbReference>
<accession>A0ABW4SY26</accession>
<evidence type="ECO:0000313" key="2">
    <source>
        <dbReference type="EMBL" id="MFD1934547.1"/>
    </source>
</evidence>
<keyword evidence="3" id="KW-1185">Reference proteome</keyword>
<dbReference type="Proteomes" id="UP001597368">
    <property type="component" value="Unassembled WGS sequence"/>
</dbReference>
<organism evidence="2 3">
    <name type="scientific">Nonomuraea mangrovi</name>
    <dbReference type="NCBI Taxonomy" id="2316207"/>
    <lineage>
        <taxon>Bacteria</taxon>
        <taxon>Bacillati</taxon>
        <taxon>Actinomycetota</taxon>
        <taxon>Actinomycetes</taxon>
        <taxon>Streptosporangiales</taxon>
        <taxon>Streptosporangiaceae</taxon>
        <taxon>Nonomuraea</taxon>
    </lineage>
</organism>
<dbReference type="InterPro" id="IPR029063">
    <property type="entry name" value="SAM-dependent_MTases_sf"/>
</dbReference>
<dbReference type="Gene3D" id="2.20.130.10">
    <property type="entry name" value="CAC2371-like domains"/>
    <property type="match status" value="1"/>
</dbReference>
<dbReference type="GO" id="GO:0032259">
    <property type="term" value="P:methylation"/>
    <property type="evidence" value="ECO:0007669"/>
    <property type="project" value="UniProtKB-KW"/>
</dbReference>
<evidence type="ECO:0000259" key="1">
    <source>
        <dbReference type="Pfam" id="PF13649"/>
    </source>
</evidence>
<keyword evidence="2" id="KW-0808">Transferase</keyword>
<protein>
    <submittedName>
        <fullName evidence="2">Class I SAM-dependent methyltransferase</fullName>
    </submittedName>
</protein>
<dbReference type="Gene3D" id="3.40.50.150">
    <property type="entry name" value="Vaccinia Virus protein VP39"/>
    <property type="match status" value="1"/>
</dbReference>
<dbReference type="SUPFAM" id="SSF53335">
    <property type="entry name" value="S-adenosyl-L-methionine-dependent methyltransferases"/>
    <property type="match status" value="1"/>
</dbReference>
<dbReference type="InterPro" id="IPR041698">
    <property type="entry name" value="Methyltransf_25"/>
</dbReference>